<dbReference type="SUPFAM" id="SSF46689">
    <property type="entry name" value="Homeodomain-like"/>
    <property type="match status" value="2"/>
</dbReference>
<sequence>MKAVLEDIPTSEHAAFATRRFFQAGWPFNWHLHPEHELTLVRQGTGRRYVGDHIEDFGPGDLVLLASNVPHTWQADVKAEPWCESIVAQFRDDALGPGFFDLPELAKVRDLLKAAQRGLRFPEAQAVASTLETLPDQSPPRRLLVLLDCLYELADRPWVSLASEPASPRLRPRDRSRIDTVSAYVQSHYAEPISLDEVAGLVHMSRTAFCRFFQRVMGRTFIQYLHELRVSQACRLLVETDLPIADVGFRVGFGNLANFNRVFKRLRGVTPSVVRRGGVGAAAGRA</sequence>
<keyword evidence="6" id="KW-1185">Reference proteome</keyword>
<dbReference type="SMART" id="SM00342">
    <property type="entry name" value="HTH_ARAC"/>
    <property type="match status" value="1"/>
</dbReference>
<proteinExistence type="predicted"/>
<dbReference type="PROSITE" id="PS01124">
    <property type="entry name" value="HTH_ARAC_FAMILY_2"/>
    <property type="match status" value="1"/>
</dbReference>
<dbReference type="GO" id="GO:0003700">
    <property type="term" value="F:DNA-binding transcription factor activity"/>
    <property type="evidence" value="ECO:0007669"/>
    <property type="project" value="InterPro"/>
</dbReference>
<keyword evidence="3" id="KW-0804">Transcription</keyword>
<dbReference type="Pfam" id="PF12833">
    <property type="entry name" value="HTH_18"/>
    <property type="match status" value="1"/>
</dbReference>
<dbReference type="PROSITE" id="PS00041">
    <property type="entry name" value="HTH_ARAC_FAMILY_1"/>
    <property type="match status" value="1"/>
</dbReference>
<dbReference type="PANTHER" id="PTHR46796">
    <property type="entry name" value="HTH-TYPE TRANSCRIPTIONAL ACTIVATOR RHAS-RELATED"/>
    <property type="match status" value="1"/>
</dbReference>
<protein>
    <submittedName>
        <fullName evidence="5">AraC-like DNA-binding protein</fullName>
    </submittedName>
</protein>
<reference evidence="5 6" key="1">
    <citation type="submission" date="2020-08" db="EMBL/GenBank/DDBJ databases">
        <title>Genomic Encyclopedia of Type Strains, Phase IV (KMG-IV): sequencing the most valuable type-strain genomes for metagenomic binning, comparative biology and taxonomic classification.</title>
        <authorList>
            <person name="Goeker M."/>
        </authorList>
    </citation>
    <scope>NUCLEOTIDE SEQUENCE [LARGE SCALE GENOMIC DNA]</scope>
    <source>
        <strain evidence="5 6">DSM 103725</strain>
    </source>
</reference>
<keyword evidence="1" id="KW-0805">Transcription regulation</keyword>
<dbReference type="InterPro" id="IPR009057">
    <property type="entry name" value="Homeodomain-like_sf"/>
</dbReference>
<dbReference type="Pfam" id="PF07883">
    <property type="entry name" value="Cupin_2"/>
    <property type="match status" value="1"/>
</dbReference>
<name>A0A7X0LL76_9BACT</name>
<comment type="caution">
    <text evidence="5">The sequence shown here is derived from an EMBL/GenBank/DDBJ whole genome shotgun (WGS) entry which is preliminary data.</text>
</comment>
<accession>A0A7X0LL76</accession>
<organism evidence="5 6">
    <name type="scientific">Algisphaera agarilytica</name>
    <dbReference type="NCBI Taxonomy" id="1385975"/>
    <lineage>
        <taxon>Bacteria</taxon>
        <taxon>Pseudomonadati</taxon>
        <taxon>Planctomycetota</taxon>
        <taxon>Phycisphaerae</taxon>
        <taxon>Phycisphaerales</taxon>
        <taxon>Phycisphaeraceae</taxon>
        <taxon>Algisphaera</taxon>
    </lineage>
</organism>
<evidence type="ECO:0000256" key="3">
    <source>
        <dbReference type="ARBA" id="ARBA00023163"/>
    </source>
</evidence>
<dbReference type="Gene3D" id="1.10.10.60">
    <property type="entry name" value="Homeodomain-like"/>
    <property type="match status" value="2"/>
</dbReference>
<evidence type="ECO:0000259" key="4">
    <source>
        <dbReference type="PROSITE" id="PS01124"/>
    </source>
</evidence>
<dbReference type="EMBL" id="JACHGY010000001">
    <property type="protein sequence ID" value="MBB6430604.1"/>
    <property type="molecule type" value="Genomic_DNA"/>
</dbReference>
<dbReference type="SUPFAM" id="SSF51182">
    <property type="entry name" value="RmlC-like cupins"/>
    <property type="match status" value="1"/>
</dbReference>
<dbReference type="InterPro" id="IPR011051">
    <property type="entry name" value="RmlC_Cupin_sf"/>
</dbReference>
<dbReference type="InterPro" id="IPR018062">
    <property type="entry name" value="HTH_AraC-typ_CS"/>
</dbReference>
<dbReference type="InterPro" id="IPR013096">
    <property type="entry name" value="Cupin_2"/>
</dbReference>
<gene>
    <name evidence="5" type="ORF">HNQ40_002410</name>
</gene>
<dbReference type="RefSeq" id="WP_184678108.1">
    <property type="nucleotide sequence ID" value="NZ_JACHGY010000001.1"/>
</dbReference>
<dbReference type="GO" id="GO:0043565">
    <property type="term" value="F:sequence-specific DNA binding"/>
    <property type="evidence" value="ECO:0007669"/>
    <property type="project" value="InterPro"/>
</dbReference>
<dbReference type="InterPro" id="IPR020449">
    <property type="entry name" value="Tscrpt_reg_AraC-type_HTH"/>
</dbReference>
<evidence type="ECO:0000313" key="6">
    <source>
        <dbReference type="Proteomes" id="UP000541810"/>
    </source>
</evidence>
<evidence type="ECO:0000256" key="1">
    <source>
        <dbReference type="ARBA" id="ARBA00023015"/>
    </source>
</evidence>
<dbReference type="PANTHER" id="PTHR46796:SF13">
    <property type="entry name" value="HTH-TYPE TRANSCRIPTIONAL ACTIVATOR RHAS"/>
    <property type="match status" value="1"/>
</dbReference>
<dbReference type="InterPro" id="IPR014710">
    <property type="entry name" value="RmlC-like_jellyroll"/>
</dbReference>
<keyword evidence="2 5" id="KW-0238">DNA-binding</keyword>
<dbReference type="Gene3D" id="2.60.120.10">
    <property type="entry name" value="Jelly Rolls"/>
    <property type="match status" value="1"/>
</dbReference>
<dbReference type="PRINTS" id="PR00032">
    <property type="entry name" value="HTHARAC"/>
</dbReference>
<dbReference type="AlphaFoldDB" id="A0A7X0LL76"/>
<dbReference type="Proteomes" id="UP000541810">
    <property type="component" value="Unassembled WGS sequence"/>
</dbReference>
<evidence type="ECO:0000256" key="2">
    <source>
        <dbReference type="ARBA" id="ARBA00023125"/>
    </source>
</evidence>
<evidence type="ECO:0000313" key="5">
    <source>
        <dbReference type="EMBL" id="MBB6430604.1"/>
    </source>
</evidence>
<feature type="domain" description="HTH araC/xylS-type" evidence="4">
    <location>
        <begin position="179"/>
        <end position="277"/>
    </location>
</feature>
<dbReference type="InterPro" id="IPR018060">
    <property type="entry name" value="HTH_AraC"/>
</dbReference>
<dbReference type="InterPro" id="IPR050204">
    <property type="entry name" value="AraC_XylS_family_regulators"/>
</dbReference>